<accession>A0AAV4W0D8</accession>
<name>A0AAV4W0D8_9ARAC</name>
<comment type="caution">
    <text evidence="2">The sequence shown here is derived from an EMBL/GenBank/DDBJ whole genome shotgun (WGS) entry which is preliminary data.</text>
</comment>
<evidence type="ECO:0000313" key="2">
    <source>
        <dbReference type="EMBL" id="GIY76016.1"/>
    </source>
</evidence>
<reference evidence="2 3" key="1">
    <citation type="submission" date="2021-06" db="EMBL/GenBank/DDBJ databases">
        <title>Caerostris darwini draft genome.</title>
        <authorList>
            <person name="Kono N."/>
            <person name="Arakawa K."/>
        </authorList>
    </citation>
    <scope>NUCLEOTIDE SEQUENCE [LARGE SCALE GENOMIC DNA]</scope>
</reference>
<evidence type="ECO:0000313" key="3">
    <source>
        <dbReference type="Proteomes" id="UP001054837"/>
    </source>
</evidence>
<dbReference type="AlphaFoldDB" id="A0AAV4W0D8"/>
<keyword evidence="3" id="KW-1185">Reference proteome</keyword>
<proteinExistence type="predicted"/>
<organism evidence="2 3">
    <name type="scientific">Caerostris darwini</name>
    <dbReference type="NCBI Taxonomy" id="1538125"/>
    <lineage>
        <taxon>Eukaryota</taxon>
        <taxon>Metazoa</taxon>
        <taxon>Ecdysozoa</taxon>
        <taxon>Arthropoda</taxon>
        <taxon>Chelicerata</taxon>
        <taxon>Arachnida</taxon>
        <taxon>Araneae</taxon>
        <taxon>Araneomorphae</taxon>
        <taxon>Entelegynae</taxon>
        <taxon>Araneoidea</taxon>
        <taxon>Araneidae</taxon>
        <taxon>Caerostris</taxon>
    </lineage>
</organism>
<evidence type="ECO:0000256" key="1">
    <source>
        <dbReference type="SAM" id="MobiDB-lite"/>
    </source>
</evidence>
<dbReference type="Proteomes" id="UP001054837">
    <property type="component" value="Unassembled WGS sequence"/>
</dbReference>
<protein>
    <submittedName>
        <fullName evidence="2">Uncharacterized protein</fullName>
    </submittedName>
</protein>
<feature type="region of interest" description="Disordered" evidence="1">
    <location>
        <begin position="89"/>
        <end position="118"/>
    </location>
</feature>
<gene>
    <name evidence="2" type="ORF">CDAR_559681</name>
</gene>
<sequence>MLFFTLKKSYHNQYSDIQTSTPSSTIISSSTVIFGQIFEKLLLAPGLNRASAKRMKSSPISRHVVFRQITSITENRFLQLTPFSRGNNNINNRDEISGRRKEKRRIMFAQIRNGKNKS</sequence>
<dbReference type="EMBL" id="BPLQ01013940">
    <property type="protein sequence ID" value="GIY76016.1"/>
    <property type="molecule type" value="Genomic_DNA"/>
</dbReference>